<keyword evidence="2 6" id="KW-0889">Transcription antitermination</keyword>
<comment type="similarity">
    <text evidence="1 6">Belongs to the NusB family.</text>
</comment>
<feature type="region of interest" description="Disordered" evidence="7">
    <location>
        <begin position="139"/>
        <end position="185"/>
    </location>
</feature>
<evidence type="ECO:0000256" key="5">
    <source>
        <dbReference type="ARBA" id="ARBA00023163"/>
    </source>
</evidence>
<dbReference type="NCBIfam" id="TIGR01951">
    <property type="entry name" value="nusB"/>
    <property type="match status" value="1"/>
</dbReference>
<evidence type="ECO:0000259" key="8">
    <source>
        <dbReference type="Pfam" id="PF01029"/>
    </source>
</evidence>
<dbReference type="SUPFAM" id="SSF48013">
    <property type="entry name" value="NusB-like"/>
    <property type="match status" value="1"/>
</dbReference>
<dbReference type="InterPro" id="IPR011605">
    <property type="entry name" value="NusB_fam"/>
</dbReference>
<organism evidence="9 10">
    <name type="scientific">Candidatus Sungiibacteriota bacterium</name>
    <dbReference type="NCBI Taxonomy" id="2750080"/>
    <lineage>
        <taxon>Bacteria</taxon>
        <taxon>Candidatus Sungiibacteriota</taxon>
    </lineage>
</organism>
<comment type="function">
    <text evidence="6">Involved in transcription antitermination. Required for transcription of ribosomal RNA (rRNA) genes. Binds specifically to the boxA antiterminator sequence of the ribosomal RNA (rrn) operons.</text>
</comment>
<feature type="compositionally biased region" description="Basic and acidic residues" evidence="7">
    <location>
        <begin position="139"/>
        <end position="159"/>
    </location>
</feature>
<dbReference type="Pfam" id="PF01029">
    <property type="entry name" value="NusB"/>
    <property type="match status" value="1"/>
</dbReference>
<evidence type="ECO:0000256" key="6">
    <source>
        <dbReference type="HAMAP-Rule" id="MF_00073"/>
    </source>
</evidence>
<evidence type="ECO:0000256" key="7">
    <source>
        <dbReference type="SAM" id="MobiDB-lite"/>
    </source>
</evidence>
<evidence type="ECO:0000256" key="2">
    <source>
        <dbReference type="ARBA" id="ARBA00022814"/>
    </source>
</evidence>
<gene>
    <name evidence="6 9" type="primary">nusB</name>
    <name evidence="9" type="ORF">HYW89_03645</name>
</gene>
<proteinExistence type="inferred from homology"/>
<dbReference type="HAMAP" id="MF_00073">
    <property type="entry name" value="NusB"/>
    <property type="match status" value="1"/>
</dbReference>
<reference evidence="9 10" key="1">
    <citation type="submission" date="2020-07" db="EMBL/GenBank/DDBJ databases">
        <title>Huge and variable diversity of episymbiotic CPR bacteria and DPANN archaea in groundwater ecosystems.</title>
        <authorList>
            <person name="He C.Y."/>
            <person name="Keren R."/>
            <person name="Whittaker M."/>
            <person name="Farag I.F."/>
            <person name="Doudna J."/>
            <person name="Cate J.H.D."/>
            <person name="Banfield J.F."/>
        </authorList>
    </citation>
    <scope>NUCLEOTIDE SEQUENCE [LARGE SCALE GENOMIC DNA]</scope>
    <source>
        <strain evidence="9">NC_groundwater_541_Ag_S-0.1um_46_50</strain>
    </source>
</reference>
<dbReference type="Proteomes" id="UP000595618">
    <property type="component" value="Chromosome"/>
</dbReference>
<keyword evidence="5 6" id="KW-0804">Transcription</keyword>
<sequence length="185" mass="20875">MASRHLARSIVMQSLFEWDFQGKDPKMLEEIVERNKKEFGPGLDEEYGFIDRLIKETIENLPKIDKIIEKAAPEWPIEQITSVDRAVLRLGLYELLFGNKEEVPPKVAINESIELAKSFGGESSGKFVNGVLGTVYREIGEPGKEYPTREELAKKREEESASAEASADAKATADKEEKTQEDDKK</sequence>
<dbReference type="EMBL" id="CP066690">
    <property type="protein sequence ID" value="QQG45067.1"/>
    <property type="molecule type" value="Genomic_DNA"/>
</dbReference>
<evidence type="ECO:0000256" key="4">
    <source>
        <dbReference type="ARBA" id="ARBA00023015"/>
    </source>
</evidence>
<dbReference type="GO" id="GO:0005829">
    <property type="term" value="C:cytosol"/>
    <property type="evidence" value="ECO:0007669"/>
    <property type="project" value="TreeGrafter"/>
</dbReference>
<feature type="domain" description="NusB/RsmB/TIM44" evidence="8">
    <location>
        <begin position="7"/>
        <end position="137"/>
    </location>
</feature>
<dbReference type="InterPro" id="IPR006027">
    <property type="entry name" value="NusB_RsmB_TIM44"/>
</dbReference>
<dbReference type="Gene3D" id="1.10.940.10">
    <property type="entry name" value="NusB-like"/>
    <property type="match status" value="1"/>
</dbReference>
<feature type="compositionally biased region" description="Basic and acidic residues" evidence="7">
    <location>
        <begin position="171"/>
        <end position="185"/>
    </location>
</feature>
<keyword evidence="3 6" id="KW-0694">RNA-binding</keyword>
<dbReference type="GO" id="GO:0003723">
    <property type="term" value="F:RNA binding"/>
    <property type="evidence" value="ECO:0007669"/>
    <property type="project" value="UniProtKB-UniRule"/>
</dbReference>
<dbReference type="GO" id="GO:0031564">
    <property type="term" value="P:transcription antitermination"/>
    <property type="evidence" value="ECO:0007669"/>
    <property type="project" value="UniProtKB-KW"/>
</dbReference>
<evidence type="ECO:0000256" key="1">
    <source>
        <dbReference type="ARBA" id="ARBA00005952"/>
    </source>
</evidence>
<evidence type="ECO:0000256" key="3">
    <source>
        <dbReference type="ARBA" id="ARBA00022884"/>
    </source>
</evidence>
<accession>A0A7T5RJ24</accession>
<protein>
    <recommendedName>
        <fullName evidence="6">Transcription antitermination protein NusB</fullName>
    </recommendedName>
    <alternativeName>
        <fullName evidence="6">Antitermination factor NusB</fullName>
    </alternativeName>
</protein>
<dbReference type="GO" id="GO:0006353">
    <property type="term" value="P:DNA-templated transcription termination"/>
    <property type="evidence" value="ECO:0007669"/>
    <property type="project" value="UniProtKB-UniRule"/>
</dbReference>
<name>A0A7T5RJ24_9BACT</name>
<evidence type="ECO:0000313" key="9">
    <source>
        <dbReference type="EMBL" id="QQG45067.1"/>
    </source>
</evidence>
<dbReference type="InterPro" id="IPR035926">
    <property type="entry name" value="NusB-like_sf"/>
</dbReference>
<keyword evidence="4 6" id="KW-0805">Transcription regulation</keyword>
<dbReference type="PANTHER" id="PTHR11078:SF3">
    <property type="entry name" value="ANTITERMINATION NUSB DOMAIN-CONTAINING PROTEIN"/>
    <property type="match status" value="1"/>
</dbReference>
<evidence type="ECO:0000313" key="10">
    <source>
        <dbReference type="Proteomes" id="UP000595618"/>
    </source>
</evidence>
<dbReference type="PANTHER" id="PTHR11078">
    <property type="entry name" value="N UTILIZATION SUBSTANCE PROTEIN B-RELATED"/>
    <property type="match status" value="1"/>
</dbReference>
<dbReference type="AlphaFoldDB" id="A0A7T5RJ24"/>